<evidence type="ECO:0000313" key="1">
    <source>
        <dbReference type="EMBL" id="GGE50831.1"/>
    </source>
</evidence>
<accession>A0A917AG13</accession>
<reference evidence="2" key="1">
    <citation type="journal article" date="2019" name="Int. J. Syst. Evol. Microbiol.">
        <title>The Global Catalogue of Microorganisms (GCM) 10K type strain sequencing project: providing services to taxonomists for standard genome sequencing and annotation.</title>
        <authorList>
            <consortium name="The Broad Institute Genomics Platform"/>
            <consortium name="The Broad Institute Genome Sequencing Center for Infectious Disease"/>
            <person name="Wu L."/>
            <person name="Ma J."/>
        </authorList>
    </citation>
    <scope>NUCLEOTIDE SEQUENCE [LARGE SCALE GENOMIC DNA]</scope>
    <source>
        <strain evidence="2">CGMCC 1.12664</strain>
    </source>
</reference>
<sequence length="220" mass="24767">MNTIFERDFDEEAEFEARRRIHQKRSIYTPEDMDEAVRKASKEAYEDGRLAGRAEASVEAAESTSSRTADALVVLAPRLQQILTQADQHKAALEYQVLDYVLTIFRQLAPELLDQTALLRTEHEIKKAIRMAIGASLLRIHVPADLAGELTDGINDQVQRAGFQGRVQIQTDNRMRAGDTRVEWDNGLMEFSLTELCDKILTALKQAAGDALARRKAELE</sequence>
<evidence type="ECO:0000313" key="2">
    <source>
        <dbReference type="Proteomes" id="UP000612855"/>
    </source>
</evidence>
<dbReference type="AlphaFoldDB" id="A0A917AG13"/>
<name>A0A917AG13_9RHOB</name>
<dbReference type="RefSeq" id="WP_188479721.1">
    <property type="nucleotide sequence ID" value="NZ_BMFJ01000004.1"/>
</dbReference>
<comment type="caution">
    <text evidence="1">The sequence shown here is derived from an EMBL/GenBank/DDBJ whole genome shotgun (WGS) entry which is preliminary data.</text>
</comment>
<dbReference type="EMBL" id="BMFJ01000004">
    <property type="protein sequence ID" value="GGE50831.1"/>
    <property type="molecule type" value="Genomic_DNA"/>
</dbReference>
<keyword evidence="2" id="KW-1185">Reference proteome</keyword>
<protein>
    <recommendedName>
        <fullName evidence="3">Flagellar assembly protein FliH/Type III secretion system HrpE domain-containing protein</fullName>
    </recommendedName>
</protein>
<organism evidence="1 2">
    <name type="scientific">Primorskyibacter flagellatus</name>
    <dbReference type="NCBI Taxonomy" id="1387277"/>
    <lineage>
        <taxon>Bacteria</taxon>
        <taxon>Pseudomonadati</taxon>
        <taxon>Pseudomonadota</taxon>
        <taxon>Alphaproteobacteria</taxon>
        <taxon>Rhodobacterales</taxon>
        <taxon>Roseobacteraceae</taxon>
        <taxon>Primorskyibacter</taxon>
    </lineage>
</organism>
<evidence type="ECO:0008006" key="3">
    <source>
        <dbReference type="Google" id="ProtNLM"/>
    </source>
</evidence>
<gene>
    <name evidence="1" type="ORF">GCM10011360_42330</name>
</gene>
<proteinExistence type="predicted"/>
<dbReference type="Proteomes" id="UP000612855">
    <property type="component" value="Unassembled WGS sequence"/>
</dbReference>